<protein>
    <submittedName>
        <fullName evidence="2">Uncharacterized protein</fullName>
    </submittedName>
</protein>
<gene>
    <name evidence="2" type="ORF">EV03_0802</name>
</gene>
<proteinExistence type="predicted"/>
<dbReference type="EMBL" id="JNAX01000010">
    <property type="protein sequence ID" value="KGG20866.1"/>
    <property type="molecule type" value="Genomic_DNA"/>
</dbReference>
<feature type="transmembrane region" description="Helical" evidence="1">
    <location>
        <begin position="6"/>
        <end position="25"/>
    </location>
</feature>
<evidence type="ECO:0000313" key="2">
    <source>
        <dbReference type="EMBL" id="KGG20866.1"/>
    </source>
</evidence>
<dbReference type="AlphaFoldDB" id="A0A0A2C3D8"/>
<name>A0A0A2C3D8_PROMR</name>
<evidence type="ECO:0000313" key="3">
    <source>
        <dbReference type="Proteomes" id="UP000030392"/>
    </source>
</evidence>
<comment type="caution">
    <text evidence="2">The sequence shown here is derived from an EMBL/GenBank/DDBJ whole genome shotgun (WGS) entry which is preliminary data.</text>
</comment>
<dbReference type="Proteomes" id="UP000030392">
    <property type="component" value="Unassembled WGS sequence"/>
</dbReference>
<keyword evidence="1" id="KW-0812">Transmembrane</keyword>
<accession>A0A0A2C3D8</accession>
<sequence length="37" mass="4415">MKSTRPISIVLDSAFFFIICFQELMKELMVVYKMKLL</sequence>
<keyword evidence="1" id="KW-1133">Transmembrane helix</keyword>
<evidence type="ECO:0000256" key="1">
    <source>
        <dbReference type="SAM" id="Phobius"/>
    </source>
</evidence>
<organism evidence="2 3">
    <name type="scientific">Prochlorococcus marinus str. PAC1</name>
    <dbReference type="NCBI Taxonomy" id="59924"/>
    <lineage>
        <taxon>Bacteria</taxon>
        <taxon>Bacillati</taxon>
        <taxon>Cyanobacteriota</taxon>
        <taxon>Cyanophyceae</taxon>
        <taxon>Synechococcales</taxon>
        <taxon>Prochlorococcaceae</taxon>
        <taxon>Prochlorococcus</taxon>
    </lineage>
</organism>
<keyword evidence="1" id="KW-0472">Membrane</keyword>
<reference evidence="3" key="1">
    <citation type="journal article" date="2014" name="Sci. Data">
        <title>Genomes of diverse isolates of the marine cyanobacterium Prochlorococcus.</title>
        <authorList>
            <person name="Biller S."/>
            <person name="Berube P."/>
            <person name="Thompson J."/>
            <person name="Kelly L."/>
            <person name="Roggensack S."/>
            <person name="Awad L."/>
            <person name="Roache-Johnson K."/>
            <person name="Ding H."/>
            <person name="Giovannoni S.J."/>
            <person name="Moore L.R."/>
            <person name="Chisholm S.W."/>
        </authorList>
    </citation>
    <scope>NUCLEOTIDE SEQUENCE [LARGE SCALE GENOMIC DNA]</scope>
    <source>
        <strain evidence="3">PAC1</strain>
    </source>
</reference>